<reference evidence="3 4" key="1">
    <citation type="journal article" date="2013" name="Proc. Natl. Acad. Sci. U.S.A.">
        <title>Fine-scale variation in meiotic recombination in Mimulus inferred from population shotgun sequencing.</title>
        <authorList>
            <person name="Hellsten U."/>
            <person name="Wright K.M."/>
            <person name="Jenkins J."/>
            <person name="Shu S."/>
            <person name="Yuan Y."/>
            <person name="Wessler S.R."/>
            <person name="Schmutz J."/>
            <person name="Willis J.H."/>
            <person name="Rokhsar D.S."/>
        </authorList>
    </citation>
    <scope>NUCLEOTIDE SEQUENCE [LARGE SCALE GENOMIC DNA]</scope>
    <source>
        <strain evidence="4">cv. DUN x IM62</strain>
    </source>
</reference>
<dbReference type="OMA" id="CQERKGY"/>
<dbReference type="GO" id="GO:0009640">
    <property type="term" value="P:photomorphogenesis"/>
    <property type="evidence" value="ECO:0000318"/>
    <property type="project" value="GO_Central"/>
</dbReference>
<keyword evidence="1" id="KW-0863">Zinc-finger</keyword>
<dbReference type="GO" id="GO:0005634">
    <property type="term" value="C:nucleus"/>
    <property type="evidence" value="ECO:0000318"/>
    <property type="project" value="GO_Central"/>
</dbReference>
<dbReference type="eggNOG" id="ENOG502QT4C">
    <property type="taxonomic scope" value="Eukaryota"/>
</dbReference>
<accession>A0A022RM21</accession>
<evidence type="ECO:0000256" key="1">
    <source>
        <dbReference type="PROSITE-ProRule" id="PRU00024"/>
    </source>
</evidence>
<dbReference type="AlphaFoldDB" id="A0A022RM21"/>
<keyword evidence="4" id="KW-1185">Reference proteome</keyword>
<dbReference type="Gene3D" id="3.30.160.60">
    <property type="entry name" value="Classic Zinc Finger"/>
    <property type="match status" value="1"/>
</dbReference>
<dbReference type="InterPro" id="IPR000315">
    <property type="entry name" value="Znf_B-box"/>
</dbReference>
<protein>
    <recommendedName>
        <fullName evidence="2">B box-type domain-containing protein</fullName>
    </recommendedName>
</protein>
<proteinExistence type="predicted"/>
<dbReference type="Proteomes" id="UP000030748">
    <property type="component" value="Unassembled WGS sequence"/>
</dbReference>
<dbReference type="OrthoDB" id="153872at2759"/>
<dbReference type="GO" id="GO:0006355">
    <property type="term" value="P:regulation of DNA-templated transcription"/>
    <property type="evidence" value="ECO:0000318"/>
    <property type="project" value="GO_Central"/>
</dbReference>
<organism evidence="3 4">
    <name type="scientific">Erythranthe guttata</name>
    <name type="common">Yellow monkey flower</name>
    <name type="synonym">Mimulus guttatus</name>
    <dbReference type="NCBI Taxonomy" id="4155"/>
    <lineage>
        <taxon>Eukaryota</taxon>
        <taxon>Viridiplantae</taxon>
        <taxon>Streptophyta</taxon>
        <taxon>Embryophyta</taxon>
        <taxon>Tracheophyta</taxon>
        <taxon>Spermatophyta</taxon>
        <taxon>Magnoliopsida</taxon>
        <taxon>eudicotyledons</taxon>
        <taxon>Gunneridae</taxon>
        <taxon>Pentapetalae</taxon>
        <taxon>asterids</taxon>
        <taxon>lamiids</taxon>
        <taxon>Lamiales</taxon>
        <taxon>Phrymaceae</taxon>
        <taxon>Erythranthe</taxon>
    </lineage>
</organism>
<feature type="domain" description="B box-type" evidence="2">
    <location>
        <begin position="55"/>
        <end position="97"/>
    </location>
</feature>
<dbReference type="KEGG" id="egt:105954136"/>
<evidence type="ECO:0000259" key="2">
    <source>
        <dbReference type="PROSITE" id="PS50119"/>
    </source>
</evidence>
<sequence>MKIQCDACEAAAAEVVCCTEEAALCGGCDLRNHAGNTMATNHQRLPLSTALRPRCDTCQETLGWLFCLEDRVVLCRQCDISTHKSRPFGSGHHRLLLTNVKVGLHPKQSTTTIKLVN</sequence>
<dbReference type="Pfam" id="PF00643">
    <property type="entry name" value="zf-B_box"/>
    <property type="match status" value="2"/>
</dbReference>
<gene>
    <name evidence="3" type="ORF">MIMGU_mgv1a026621mg</name>
</gene>
<evidence type="ECO:0000313" key="4">
    <source>
        <dbReference type="Proteomes" id="UP000030748"/>
    </source>
</evidence>
<dbReference type="PROSITE" id="PS50119">
    <property type="entry name" value="ZF_BBOX"/>
    <property type="match status" value="2"/>
</dbReference>
<feature type="domain" description="B box-type" evidence="2">
    <location>
        <begin position="1"/>
        <end position="47"/>
    </location>
</feature>
<name>A0A022RM21_ERYGU</name>
<dbReference type="PANTHER" id="PTHR31832:SF63">
    <property type="entry name" value="B-BOX ZINC FINGER PROTEIN 23"/>
    <property type="match status" value="1"/>
</dbReference>
<dbReference type="PANTHER" id="PTHR31832">
    <property type="entry name" value="B-BOX ZINC FINGER PROTEIN 22"/>
    <property type="match status" value="1"/>
</dbReference>
<dbReference type="PhylomeDB" id="A0A022RM21"/>
<dbReference type="GO" id="GO:0008270">
    <property type="term" value="F:zinc ion binding"/>
    <property type="evidence" value="ECO:0007669"/>
    <property type="project" value="UniProtKB-KW"/>
</dbReference>
<keyword evidence="1" id="KW-0862">Zinc</keyword>
<evidence type="ECO:0000313" key="3">
    <source>
        <dbReference type="EMBL" id="EYU40843.1"/>
    </source>
</evidence>
<dbReference type="EMBL" id="KI630373">
    <property type="protein sequence ID" value="EYU40843.1"/>
    <property type="molecule type" value="Genomic_DNA"/>
</dbReference>
<keyword evidence="1" id="KW-0479">Metal-binding</keyword>
<dbReference type="InterPro" id="IPR051979">
    <property type="entry name" value="B-box_zinc_finger"/>
</dbReference>
<dbReference type="SMART" id="SM00336">
    <property type="entry name" value="BBOX"/>
    <property type="match status" value="2"/>
</dbReference>